<feature type="domain" description="AMP-dependent synthetase/ligase" evidence="3">
    <location>
        <begin position="17"/>
        <end position="417"/>
    </location>
</feature>
<evidence type="ECO:0000313" key="4">
    <source>
        <dbReference type="EMBL" id="MBL3655239.1"/>
    </source>
</evidence>
<dbReference type="GO" id="GO:0016020">
    <property type="term" value="C:membrane"/>
    <property type="evidence" value="ECO:0007669"/>
    <property type="project" value="TreeGrafter"/>
</dbReference>
<evidence type="ECO:0000256" key="2">
    <source>
        <dbReference type="ARBA" id="ARBA00022840"/>
    </source>
</evidence>
<dbReference type="Pfam" id="PF23562">
    <property type="entry name" value="AMP-binding_C_3"/>
    <property type="match status" value="1"/>
</dbReference>
<dbReference type="RefSeq" id="WP_202242736.1">
    <property type="nucleotide sequence ID" value="NZ_JAESIY010000002.1"/>
</dbReference>
<dbReference type="PANTHER" id="PTHR43272">
    <property type="entry name" value="LONG-CHAIN-FATTY-ACID--COA LIGASE"/>
    <property type="match status" value="1"/>
</dbReference>
<dbReference type="EMBL" id="JAESIY010000002">
    <property type="protein sequence ID" value="MBL3655239.1"/>
    <property type="molecule type" value="Genomic_DNA"/>
</dbReference>
<dbReference type="CDD" id="cd05907">
    <property type="entry name" value="VL_LC_FACS_like"/>
    <property type="match status" value="1"/>
</dbReference>
<dbReference type="GO" id="GO:0005524">
    <property type="term" value="F:ATP binding"/>
    <property type="evidence" value="ECO:0007669"/>
    <property type="project" value="UniProtKB-KW"/>
</dbReference>
<keyword evidence="4" id="KW-0436">Ligase</keyword>
<dbReference type="Gene3D" id="3.40.50.12780">
    <property type="entry name" value="N-terminal domain of ligase-like"/>
    <property type="match status" value="1"/>
</dbReference>
<organism evidence="4 5">
    <name type="scientific">Fulvivirga sediminis</name>
    <dbReference type="NCBI Taxonomy" id="2803949"/>
    <lineage>
        <taxon>Bacteria</taxon>
        <taxon>Pseudomonadati</taxon>
        <taxon>Bacteroidota</taxon>
        <taxon>Cytophagia</taxon>
        <taxon>Cytophagales</taxon>
        <taxon>Fulvivirgaceae</taxon>
        <taxon>Fulvivirga</taxon>
    </lineage>
</organism>
<dbReference type="PROSITE" id="PS00455">
    <property type="entry name" value="AMP_BINDING"/>
    <property type="match status" value="1"/>
</dbReference>
<evidence type="ECO:0000313" key="5">
    <source>
        <dbReference type="Proteomes" id="UP000659388"/>
    </source>
</evidence>
<name>A0A937JY26_9BACT</name>
<dbReference type="AlphaFoldDB" id="A0A937JY26"/>
<dbReference type="PANTHER" id="PTHR43272:SF33">
    <property type="entry name" value="AMP-BINDING DOMAIN-CONTAINING PROTEIN-RELATED"/>
    <property type="match status" value="1"/>
</dbReference>
<dbReference type="SUPFAM" id="SSF56801">
    <property type="entry name" value="Acetyl-CoA synthetase-like"/>
    <property type="match status" value="1"/>
</dbReference>
<dbReference type="InterPro" id="IPR020845">
    <property type="entry name" value="AMP-binding_CS"/>
</dbReference>
<keyword evidence="2" id="KW-0067">ATP-binding</keyword>
<keyword evidence="1" id="KW-0547">Nucleotide-binding</keyword>
<accession>A0A937JY26</accession>
<sequence>MKYDIDQLNLIPQIPRWQLSEYPQDVMLAKRRQDKWIYHSTEQVVDKINRISAGLLGLGVKQDDKIAIISGNCPEWNFIDYGVQQIGAVTVPLYAKMSTDEIQYILNDAEVKIVFTDNEAVIEKISRLKISSNTTLPVYLLEDYHKHSYIKLLKEYTVEVENEIASRMQRVQENDTATIVYTSGTTGQPKGVMLSHKNILSNVKACLSLMPVTTEHNALSFLPLNHVFERMLNYLYMAAGISIYYAEKVDTIARDIKDIKPHIFTTVPRLLEKVYEKIVDKGKEQKGIKRIIFFWALRLAQRYDFTGKSWWYNQQLSWANKFVFNQWRDALGCNIVAIISGGAALNEKVNRVFNASGISVMEGYGLTETSPVIAVNRFEQDQRKIGTVGPPLDNVEVKIAEDGEILCKGPSVMKGYYKQEEKTAEVLKEGWFYTEDIGELNDGFLKITDRKKSIFKTSGGKYVAPQSIEKVLKESHLVGQMMVVGEGRKMVTALIVPDFDNLKNWCEKNNIKFDSKEKAIKSDEVIARFNEMIDRKNQKLNHTEQIKDFRLLAEEWSENRGELTPTLKVKRAVVEKNYKDLIDSMYAEVSRNHKKESTKREAEQS</sequence>
<gene>
    <name evidence="4" type="ORF">JL102_03800</name>
</gene>
<proteinExistence type="predicted"/>
<reference evidence="4" key="1">
    <citation type="submission" date="2021-01" db="EMBL/GenBank/DDBJ databases">
        <title>Fulvivirga kasyanovii gen. nov., sp nov., a novel member of the phylum Bacteroidetes isolated from seawater in a mussel farm.</title>
        <authorList>
            <person name="Zhao L.-H."/>
            <person name="Wang Z.-J."/>
        </authorList>
    </citation>
    <scope>NUCLEOTIDE SEQUENCE</scope>
    <source>
        <strain evidence="4">2943</strain>
    </source>
</reference>
<evidence type="ECO:0000259" key="3">
    <source>
        <dbReference type="Pfam" id="PF00501"/>
    </source>
</evidence>
<protein>
    <submittedName>
        <fullName evidence="4">Long-chain fatty acid--CoA ligase</fullName>
    </submittedName>
</protein>
<dbReference type="Proteomes" id="UP000659388">
    <property type="component" value="Unassembled WGS sequence"/>
</dbReference>
<evidence type="ECO:0000256" key="1">
    <source>
        <dbReference type="ARBA" id="ARBA00022741"/>
    </source>
</evidence>
<dbReference type="GO" id="GO:0004467">
    <property type="term" value="F:long-chain fatty acid-CoA ligase activity"/>
    <property type="evidence" value="ECO:0007669"/>
    <property type="project" value="TreeGrafter"/>
</dbReference>
<dbReference type="InterPro" id="IPR000873">
    <property type="entry name" value="AMP-dep_synth/lig_dom"/>
</dbReference>
<keyword evidence="5" id="KW-1185">Reference proteome</keyword>
<dbReference type="Pfam" id="PF00501">
    <property type="entry name" value="AMP-binding"/>
    <property type="match status" value="1"/>
</dbReference>
<dbReference type="InterPro" id="IPR042099">
    <property type="entry name" value="ANL_N_sf"/>
</dbReference>
<comment type="caution">
    <text evidence="4">The sequence shown here is derived from an EMBL/GenBank/DDBJ whole genome shotgun (WGS) entry which is preliminary data.</text>
</comment>